<reference evidence="4 5" key="1">
    <citation type="submission" date="2016-07" db="EMBL/GenBank/DDBJ databases">
        <title>Pervasive Adenine N6-methylation of Active Genes in Fungi.</title>
        <authorList>
            <consortium name="DOE Joint Genome Institute"/>
            <person name="Mondo S.J."/>
            <person name="Dannebaum R.O."/>
            <person name="Kuo R.C."/>
            <person name="Labutti K."/>
            <person name="Haridas S."/>
            <person name="Kuo A."/>
            <person name="Salamov A."/>
            <person name="Ahrendt S.R."/>
            <person name="Lipzen A."/>
            <person name="Sullivan W."/>
            <person name="Andreopoulos W.B."/>
            <person name="Clum A."/>
            <person name="Lindquist E."/>
            <person name="Daum C."/>
            <person name="Ramamoorthy G.K."/>
            <person name="Gryganskyi A."/>
            <person name="Culley D."/>
            <person name="Magnuson J.K."/>
            <person name="James T.Y."/>
            <person name="O'Malley M.A."/>
            <person name="Stajich J.E."/>
            <person name="Spatafora J.W."/>
            <person name="Visel A."/>
            <person name="Grigoriev I.V."/>
        </authorList>
    </citation>
    <scope>NUCLEOTIDE SEQUENCE [LARGE SCALE GENOMIC DNA]</scope>
    <source>
        <strain evidence="4 5">12-1054</strain>
    </source>
</reference>
<dbReference type="OMA" id="QICTARF"/>
<feature type="domain" description="SWI/SNF and RSC complexes subunit Ssr4 C-terminal" evidence="3">
    <location>
        <begin position="261"/>
        <end position="300"/>
    </location>
</feature>
<evidence type="ECO:0000259" key="2">
    <source>
        <dbReference type="Pfam" id="PF08549"/>
    </source>
</evidence>
<feature type="compositionally biased region" description="Gly residues" evidence="1">
    <location>
        <begin position="213"/>
        <end position="227"/>
    </location>
</feature>
<feature type="compositionally biased region" description="Low complexity" evidence="1">
    <location>
        <begin position="199"/>
        <end position="209"/>
    </location>
</feature>
<keyword evidence="5" id="KW-1185">Reference proteome</keyword>
<accession>A0A1Y2F0L3</accession>
<evidence type="ECO:0008006" key="6">
    <source>
        <dbReference type="Google" id="ProtNLM"/>
    </source>
</evidence>
<dbReference type="InterPro" id="IPR046464">
    <property type="entry name" value="SWI-SNF_Ssr4_C"/>
</dbReference>
<evidence type="ECO:0000256" key="1">
    <source>
        <dbReference type="SAM" id="MobiDB-lite"/>
    </source>
</evidence>
<dbReference type="OrthoDB" id="5321006at2759"/>
<comment type="caution">
    <text evidence="4">The sequence shown here is derived from an EMBL/GenBank/DDBJ whole genome shotgun (WGS) entry which is preliminary data.</text>
</comment>
<feature type="domain" description="SWI/SNF and RSC complexes subunit Ssr4 N-terminal" evidence="2">
    <location>
        <begin position="15"/>
        <end position="153"/>
    </location>
</feature>
<evidence type="ECO:0000313" key="4">
    <source>
        <dbReference type="EMBL" id="ORY77389.1"/>
    </source>
</evidence>
<dbReference type="GeneID" id="63787310"/>
<proteinExistence type="predicted"/>
<dbReference type="Proteomes" id="UP000193685">
    <property type="component" value="Unassembled WGS sequence"/>
</dbReference>
<name>A0A1Y2F0L3_PROLT</name>
<dbReference type="STRING" id="56484.A0A1Y2F0L3"/>
<dbReference type="Pfam" id="PF20497">
    <property type="entry name" value="SWI-SNF_Ssr4_C"/>
    <property type="match status" value="1"/>
</dbReference>
<dbReference type="EMBL" id="MCFI01000020">
    <property type="protein sequence ID" value="ORY77389.1"/>
    <property type="molecule type" value="Genomic_DNA"/>
</dbReference>
<dbReference type="Pfam" id="PF08549">
    <property type="entry name" value="SWI-SNF_Ssr4_N"/>
    <property type="match status" value="1"/>
</dbReference>
<dbReference type="InterPro" id="IPR013859">
    <property type="entry name" value="Ssr4_N"/>
</dbReference>
<evidence type="ECO:0000259" key="3">
    <source>
        <dbReference type="Pfam" id="PF20497"/>
    </source>
</evidence>
<protein>
    <recommendedName>
        <fullName evidence="6">DUF1750-domain-containing protein</fullName>
    </recommendedName>
</protein>
<dbReference type="GO" id="GO:0006338">
    <property type="term" value="P:chromatin remodeling"/>
    <property type="evidence" value="ECO:0007669"/>
    <property type="project" value="InterPro"/>
</dbReference>
<gene>
    <name evidence="4" type="ORF">BCR37DRAFT_389197</name>
</gene>
<sequence length="387" mass="43145">MNSSSSSQALWCKASLQYPTVNQLALEAVVEMLAKGMTFAQTAPFQWSYIDRPPDGSIFLVYMPNNQRPPPDGFMYMDNEQDYHVNVGGSVIQILEHKYGFLPGEEHLTSRSRRRFRLANKNPNDIAASLWLLFYSRTDEATRVPANIQAAQPQPMRQYPLPQLQTKGFNLIAARPGAALPPASAATLQAQQVAQYQQQQRLQQQQQRAGRPGQHGYGQQGKPGTGPGTTAQNQARCPIIPQKRGLPVDPTQPVSQYDDPIGDDMDLVTPREISRARYVQHHEWMEEILSPYNPEKLKPSAMLTTTAAGTLEPAALRERTENDLAAIEEMQRRHAETVKPLPGAITTAMLERAQAVETWEQLAALEEEVKQATGIQYAPKQPVQQAV</sequence>
<evidence type="ECO:0000313" key="5">
    <source>
        <dbReference type="Proteomes" id="UP000193685"/>
    </source>
</evidence>
<organism evidence="4 5">
    <name type="scientific">Protomyces lactucae-debilis</name>
    <dbReference type="NCBI Taxonomy" id="2754530"/>
    <lineage>
        <taxon>Eukaryota</taxon>
        <taxon>Fungi</taxon>
        <taxon>Dikarya</taxon>
        <taxon>Ascomycota</taxon>
        <taxon>Taphrinomycotina</taxon>
        <taxon>Taphrinomycetes</taxon>
        <taxon>Taphrinales</taxon>
        <taxon>Protomycetaceae</taxon>
        <taxon>Protomyces</taxon>
    </lineage>
</organism>
<dbReference type="AlphaFoldDB" id="A0A1Y2F0L3"/>
<dbReference type="RefSeq" id="XP_040723010.1">
    <property type="nucleotide sequence ID" value="XM_040870711.1"/>
</dbReference>
<feature type="region of interest" description="Disordered" evidence="1">
    <location>
        <begin position="199"/>
        <end position="263"/>
    </location>
</feature>